<dbReference type="STRING" id="2880.D8LEM7"/>
<dbReference type="PANTHER" id="PTHR46211">
    <property type="entry name" value="GLYCEROPHOSPHORYL DIESTER PHOSPHODIESTERASE"/>
    <property type="match status" value="1"/>
</dbReference>
<dbReference type="PANTHER" id="PTHR46211:SF14">
    <property type="entry name" value="GLYCEROPHOSPHODIESTER PHOSPHODIESTERASE"/>
    <property type="match status" value="1"/>
</dbReference>
<protein>
    <submittedName>
        <fullName evidence="3">Glcerophosphoryl diester phosphodiesterase</fullName>
    </submittedName>
</protein>
<feature type="compositionally biased region" description="Low complexity" evidence="1">
    <location>
        <begin position="407"/>
        <end position="442"/>
    </location>
</feature>
<evidence type="ECO:0000313" key="4">
    <source>
        <dbReference type="Proteomes" id="UP000002630"/>
    </source>
</evidence>
<proteinExistence type="predicted"/>
<dbReference type="InterPro" id="IPR017946">
    <property type="entry name" value="PLC-like_Pdiesterase_TIM-brl"/>
</dbReference>
<dbReference type="OrthoDB" id="1058301at2759"/>
<dbReference type="SUPFAM" id="SSF51695">
    <property type="entry name" value="PLC-like phosphodiesterases"/>
    <property type="match status" value="1"/>
</dbReference>
<dbReference type="CDD" id="cd08556">
    <property type="entry name" value="GDPD"/>
    <property type="match status" value="1"/>
</dbReference>
<sequence length="604" mass="65832">MVLLGHLQQQGLEQAPEPHIEPVRPAMAMPLPEELMSSVLVFLRMKDMLQWRVVSSSTKAMWASESQVSRVARRVSVDLHLTLSKLKAISLLAPSPRLDGTEPVANRDVHSSKWGKALNIGHKGAAGHVEGNTMPSFLEAVRLGVDVIEFDVLTTSDGVVICHHDPLIEESGEWIENLTLAQTRERLKHSVSTFEEMLQEKALSESGVHLYIDMKHTEIVRPVLHAVMQAVDRWGWTADRLVVATFRQLDLLQVNAFRQAIPELANLRTACIMDGGPLTLARDFKALKVDILSTGKDHVSPDLVADCQRRGIQVWVWTVNSLHFMERLLKMGVDGLCTDYPELVHESNKRLRPQASQTDAATFPFPQGPDAYSGVDLRGLAAPASSEGKAVVSTTATGVGGDKDSDGNNSSSTASMSGSDGGSRSNRSNSSVSSHTSSSTTNKAEDSTDATVLGGWYSRCDTCEESAEGSDQQRLIAALYGDLAGVRDFAVRTVEDAKVLVKVCSRAVAVESFLAGDAMQGKRATRELAAATALSKDAETLAEQTLRPFVSSAETFKWSVDLISTAQGREFMSQLTRSMKRDEVLPMLPFEKAFVKDLLGMVFS</sequence>
<dbReference type="GO" id="GO:0006629">
    <property type="term" value="P:lipid metabolic process"/>
    <property type="evidence" value="ECO:0007669"/>
    <property type="project" value="InterPro"/>
</dbReference>
<evidence type="ECO:0000313" key="3">
    <source>
        <dbReference type="EMBL" id="CBN78590.1"/>
    </source>
</evidence>
<keyword evidence="4" id="KW-1185">Reference proteome</keyword>
<dbReference type="AlphaFoldDB" id="D8LEM7"/>
<gene>
    <name evidence="3" type="ORF">Esi_0132_0065</name>
</gene>
<dbReference type="Proteomes" id="UP000002630">
    <property type="component" value="Linkage Group LG24"/>
</dbReference>
<dbReference type="EMBL" id="FN649749">
    <property type="protein sequence ID" value="CBN78590.1"/>
    <property type="molecule type" value="Genomic_DNA"/>
</dbReference>
<feature type="domain" description="GP-PDE" evidence="2">
    <location>
        <begin position="117"/>
        <end position="348"/>
    </location>
</feature>
<organism evidence="3 4">
    <name type="scientific">Ectocarpus siliculosus</name>
    <name type="common">Brown alga</name>
    <name type="synonym">Conferva siliculosa</name>
    <dbReference type="NCBI Taxonomy" id="2880"/>
    <lineage>
        <taxon>Eukaryota</taxon>
        <taxon>Sar</taxon>
        <taxon>Stramenopiles</taxon>
        <taxon>Ochrophyta</taxon>
        <taxon>PX clade</taxon>
        <taxon>Phaeophyceae</taxon>
        <taxon>Ectocarpales</taxon>
        <taxon>Ectocarpaceae</taxon>
        <taxon>Ectocarpus</taxon>
    </lineage>
</organism>
<dbReference type="Gene3D" id="3.20.20.190">
    <property type="entry name" value="Phosphatidylinositol (PI) phosphodiesterase"/>
    <property type="match status" value="1"/>
</dbReference>
<name>D8LEM7_ECTSI</name>
<evidence type="ECO:0000256" key="1">
    <source>
        <dbReference type="SAM" id="MobiDB-lite"/>
    </source>
</evidence>
<dbReference type="InterPro" id="IPR030395">
    <property type="entry name" value="GP_PDE_dom"/>
</dbReference>
<dbReference type="InParanoid" id="D8LEM7"/>
<feature type="region of interest" description="Disordered" evidence="1">
    <location>
        <begin position="383"/>
        <end position="447"/>
    </location>
</feature>
<dbReference type="EMBL" id="FN647950">
    <property type="protein sequence ID" value="CBN78590.1"/>
    <property type="molecule type" value="Genomic_DNA"/>
</dbReference>
<reference evidence="3 4" key="1">
    <citation type="journal article" date="2010" name="Nature">
        <title>The Ectocarpus genome and the independent evolution of multicellularity in brown algae.</title>
        <authorList>
            <person name="Cock J.M."/>
            <person name="Sterck L."/>
            <person name="Rouze P."/>
            <person name="Scornet D."/>
            <person name="Allen A.E."/>
            <person name="Amoutzias G."/>
            <person name="Anthouard V."/>
            <person name="Artiguenave F."/>
            <person name="Aury J.M."/>
            <person name="Badger J.H."/>
            <person name="Beszteri B."/>
            <person name="Billiau K."/>
            <person name="Bonnet E."/>
            <person name="Bothwell J.H."/>
            <person name="Bowler C."/>
            <person name="Boyen C."/>
            <person name="Brownlee C."/>
            <person name="Carrano C.J."/>
            <person name="Charrier B."/>
            <person name="Cho G.Y."/>
            <person name="Coelho S.M."/>
            <person name="Collen J."/>
            <person name="Corre E."/>
            <person name="Da Silva C."/>
            <person name="Delage L."/>
            <person name="Delaroque N."/>
            <person name="Dittami S.M."/>
            <person name="Doulbeau S."/>
            <person name="Elias M."/>
            <person name="Farnham G."/>
            <person name="Gachon C.M."/>
            <person name="Gschloessl B."/>
            <person name="Heesch S."/>
            <person name="Jabbari K."/>
            <person name="Jubin C."/>
            <person name="Kawai H."/>
            <person name="Kimura K."/>
            <person name="Kloareg B."/>
            <person name="Kupper F.C."/>
            <person name="Lang D."/>
            <person name="Le Bail A."/>
            <person name="Leblanc C."/>
            <person name="Lerouge P."/>
            <person name="Lohr M."/>
            <person name="Lopez P.J."/>
            <person name="Martens C."/>
            <person name="Maumus F."/>
            <person name="Michel G."/>
            <person name="Miranda-Saavedra D."/>
            <person name="Morales J."/>
            <person name="Moreau H."/>
            <person name="Motomura T."/>
            <person name="Nagasato C."/>
            <person name="Napoli C.A."/>
            <person name="Nelson D.R."/>
            <person name="Nyvall-Collen P."/>
            <person name="Peters A.F."/>
            <person name="Pommier C."/>
            <person name="Potin P."/>
            <person name="Poulain J."/>
            <person name="Quesneville H."/>
            <person name="Read B."/>
            <person name="Rensing S.A."/>
            <person name="Ritter A."/>
            <person name="Rousvoal S."/>
            <person name="Samanta M."/>
            <person name="Samson G."/>
            <person name="Schroeder D.C."/>
            <person name="Segurens B."/>
            <person name="Strittmatter M."/>
            <person name="Tonon T."/>
            <person name="Tregear J.W."/>
            <person name="Valentin K."/>
            <person name="von Dassow P."/>
            <person name="Yamagishi T."/>
            <person name="Van de Peer Y."/>
            <person name="Wincker P."/>
        </authorList>
    </citation>
    <scope>NUCLEOTIDE SEQUENCE [LARGE SCALE GENOMIC DNA]</scope>
    <source>
        <strain evidence="4">Ec32 / CCAP1310/4</strain>
    </source>
</reference>
<dbReference type="Pfam" id="PF03009">
    <property type="entry name" value="GDPD"/>
    <property type="match status" value="1"/>
</dbReference>
<accession>D8LEM7</accession>
<dbReference type="GO" id="GO:0008081">
    <property type="term" value="F:phosphoric diester hydrolase activity"/>
    <property type="evidence" value="ECO:0007669"/>
    <property type="project" value="InterPro"/>
</dbReference>
<feature type="region of interest" description="Disordered" evidence="1">
    <location>
        <begin position="348"/>
        <end position="367"/>
    </location>
</feature>
<evidence type="ECO:0000259" key="2">
    <source>
        <dbReference type="PROSITE" id="PS51704"/>
    </source>
</evidence>
<dbReference type="PROSITE" id="PS51704">
    <property type="entry name" value="GP_PDE"/>
    <property type="match status" value="1"/>
</dbReference>